<dbReference type="Proteomes" id="UP001152607">
    <property type="component" value="Unassembled WGS sequence"/>
</dbReference>
<evidence type="ECO:0000313" key="2">
    <source>
        <dbReference type="Proteomes" id="UP001152607"/>
    </source>
</evidence>
<accession>A0A9W4U2K1</accession>
<keyword evidence="2" id="KW-1185">Reference proteome</keyword>
<evidence type="ECO:0000313" key="1">
    <source>
        <dbReference type="EMBL" id="CAI6226097.1"/>
    </source>
</evidence>
<gene>
    <name evidence="1" type="ORF">PDIGIT_LOCUS30</name>
</gene>
<dbReference type="EMBL" id="CAOQHR010000001">
    <property type="protein sequence ID" value="CAI6226097.1"/>
    <property type="molecule type" value="Genomic_DNA"/>
</dbReference>
<comment type="caution">
    <text evidence="1">The sequence shown here is derived from an EMBL/GenBank/DDBJ whole genome shotgun (WGS) entry which is preliminary data.</text>
</comment>
<protein>
    <submittedName>
        <fullName evidence="1">Uncharacterized protein</fullName>
    </submittedName>
</protein>
<reference evidence="1" key="1">
    <citation type="submission" date="2023-01" db="EMBL/GenBank/DDBJ databases">
        <authorList>
            <person name="Van Ghelder C."/>
            <person name="Rancurel C."/>
        </authorList>
    </citation>
    <scope>NUCLEOTIDE SEQUENCE</scope>
    <source>
        <strain evidence="1">CNCM I-4278</strain>
    </source>
</reference>
<dbReference type="AlphaFoldDB" id="A0A9W4U2K1"/>
<proteinExistence type="predicted"/>
<organism evidence="1 2">
    <name type="scientific">Periconia digitata</name>
    <dbReference type="NCBI Taxonomy" id="1303443"/>
    <lineage>
        <taxon>Eukaryota</taxon>
        <taxon>Fungi</taxon>
        <taxon>Dikarya</taxon>
        <taxon>Ascomycota</taxon>
        <taxon>Pezizomycotina</taxon>
        <taxon>Dothideomycetes</taxon>
        <taxon>Pleosporomycetidae</taxon>
        <taxon>Pleosporales</taxon>
        <taxon>Massarineae</taxon>
        <taxon>Periconiaceae</taxon>
        <taxon>Periconia</taxon>
    </lineage>
</organism>
<sequence>MMTTGFPAISRLAILSGNSSASSMKTLEISLRMLCSAATFNISSISFTLECSDPFTTISRNTKLKASNVKPDSGKPKTTAVARGWSCCHDLP</sequence>
<name>A0A9W4U2K1_9PLEO</name>